<name>A0ACC1IZB1_9FUNG</name>
<gene>
    <name evidence="1" type="ORF">FBU59_006614</name>
</gene>
<sequence length="385" mass="44155">MLRQWKALFYCFWLSDKPLVQQELAWNLGNMILACKGANRGKFLKGFWETVCREWSALDKHRIDKYLLLLRRVVFFSLKSLEQSSWEAELVSEYAQIYGTFPLHPTNLRIPHSVRTHVANVFIDELVRLNSEMIKEERDNTGVPVAALLEPFARFIGATTIRHLPPIIQESVFDGMVVRIAEAEEVKMNKDSDDESDSEDELHDNEIAKETIEKLQIFVDQMSSIKQRVLDVAGEEMLTSLGRKRLHALYQGLCETFPEESDVLIGGPITVREPVGAQERKRSEKFKRKLEKKTRERKEKKASLRAMINTGEVDLDVNALANTATEEEQRQYERDVQKIQEMKKKAGVDGDEDKPLSKKGKRAQKKVTQVSSKPVAASEEIPQLV</sequence>
<dbReference type="Proteomes" id="UP001150603">
    <property type="component" value="Unassembled WGS sequence"/>
</dbReference>
<reference evidence="1" key="1">
    <citation type="submission" date="2022-07" db="EMBL/GenBank/DDBJ databases">
        <title>Phylogenomic reconstructions and comparative analyses of Kickxellomycotina fungi.</title>
        <authorList>
            <person name="Reynolds N.K."/>
            <person name="Stajich J.E."/>
            <person name="Barry K."/>
            <person name="Grigoriev I.V."/>
            <person name="Crous P."/>
            <person name="Smith M.E."/>
        </authorList>
    </citation>
    <scope>NUCLEOTIDE SEQUENCE</scope>
    <source>
        <strain evidence="1">NRRL 5244</strain>
    </source>
</reference>
<dbReference type="EMBL" id="JANBPW010005860">
    <property type="protein sequence ID" value="KAJ1931732.1"/>
    <property type="molecule type" value="Genomic_DNA"/>
</dbReference>
<feature type="non-terminal residue" evidence="1">
    <location>
        <position position="385"/>
    </location>
</feature>
<keyword evidence="2" id="KW-1185">Reference proteome</keyword>
<evidence type="ECO:0000313" key="1">
    <source>
        <dbReference type="EMBL" id="KAJ1931732.1"/>
    </source>
</evidence>
<evidence type="ECO:0000313" key="2">
    <source>
        <dbReference type="Proteomes" id="UP001150603"/>
    </source>
</evidence>
<proteinExistence type="predicted"/>
<organism evidence="1 2">
    <name type="scientific">Linderina macrospora</name>
    <dbReference type="NCBI Taxonomy" id="4868"/>
    <lineage>
        <taxon>Eukaryota</taxon>
        <taxon>Fungi</taxon>
        <taxon>Fungi incertae sedis</taxon>
        <taxon>Zoopagomycota</taxon>
        <taxon>Kickxellomycotina</taxon>
        <taxon>Kickxellomycetes</taxon>
        <taxon>Kickxellales</taxon>
        <taxon>Kickxellaceae</taxon>
        <taxon>Linderina</taxon>
    </lineage>
</organism>
<comment type="caution">
    <text evidence="1">The sequence shown here is derived from an EMBL/GenBank/DDBJ whole genome shotgun (WGS) entry which is preliminary data.</text>
</comment>
<protein>
    <submittedName>
        <fullName evidence="1">Uncharacterized protein</fullName>
    </submittedName>
</protein>
<accession>A0ACC1IZB1</accession>